<feature type="region of interest" description="Disordered" evidence="1">
    <location>
        <begin position="155"/>
        <end position="201"/>
    </location>
</feature>
<dbReference type="Gramene" id="EFJ22647">
    <property type="protein sequence ID" value="EFJ22647"/>
    <property type="gene ID" value="SELMODRAFT_416325"/>
</dbReference>
<dbReference type="InterPro" id="IPR016024">
    <property type="entry name" value="ARM-type_fold"/>
</dbReference>
<feature type="domain" description="C2" evidence="2">
    <location>
        <begin position="1"/>
        <end position="107"/>
    </location>
</feature>
<evidence type="ECO:0000259" key="2">
    <source>
        <dbReference type="PROSITE" id="PS50004"/>
    </source>
</evidence>
<reference evidence="3 4" key="1">
    <citation type="journal article" date="2011" name="Science">
        <title>The Selaginella genome identifies genetic changes associated with the evolution of vascular plants.</title>
        <authorList>
            <person name="Banks J.A."/>
            <person name="Nishiyama T."/>
            <person name="Hasebe M."/>
            <person name="Bowman J.L."/>
            <person name="Gribskov M."/>
            <person name="dePamphilis C."/>
            <person name="Albert V.A."/>
            <person name="Aono N."/>
            <person name="Aoyama T."/>
            <person name="Ambrose B.A."/>
            <person name="Ashton N.W."/>
            <person name="Axtell M.J."/>
            <person name="Barker E."/>
            <person name="Barker M.S."/>
            <person name="Bennetzen J.L."/>
            <person name="Bonawitz N.D."/>
            <person name="Chapple C."/>
            <person name="Cheng C."/>
            <person name="Correa L.G."/>
            <person name="Dacre M."/>
            <person name="DeBarry J."/>
            <person name="Dreyer I."/>
            <person name="Elias M."/>
            <person name="Engstrom E.M."/>
            <person name="Estelle M."/>
            <person name="Feng L."/>
            <person name="Finet C."/>
            <person name="Floyd S.K."/>
            <person name="Frommer W.B."/>
            <person name="Fujita T."/>
            <person name="Gramzow L."/>
            <person name="Gutensohn M."/>
            <person name="Harholt J."/>
            <person name="Hattori M."/>
            <person name="Heyl A."/>
            <person name="Hirai T."/>
            <person name="Hiwatashi Y."/>
            <person name="Ishikawa M."/>
            <person name="Iwata M."/>
            <person name="Karol K.G."/>
            <person name="Koehler B."/>
            <person name="Kolukisaoglu U."/>
            <person name="Kubo M."/>
            <person name="Kurata T."/>
            <person name="Lalonde S."/>
            <person name="Li K."/>
            <person name="Li Y."/>
            <person name="Litt A."/>
            <person name="Lyons E."/>
            <person name="Manning G."/>
            <person name="Maruyama T."/>
            <person name="Michael T.P."/>
            <person name="Mikami K."/>
            <person name="Miyazaki S."/>
            <person name="Morinaga S."/>
            <person name="Murata T."/>
            <person name="Mueller-Roeber B."/>
            <person name="Nelson D.R."/>
            <person name="Obara M."/>
            <person name="Oguri Y."/>
            <person name="Olmstead R.G."/>
            <person name="Onodera N."/>
            <person name="Petersen B.L."/>
            <person name="Pils B."/>
            <person name="Prigge M."/>
            <person name="Rensing S.A."/>
            <person name="Riano-Pachon D.M."/>
            <person name="Roberts A.W."/>
            <person name="Sato Y."/>
            <person name="Scheller H.V."/>
            <person name="Schulz B."/>
            <person name="Schulz C."/>
            <person name="Shakirov E.V."/>
            <person name="Shibagaki N."/>
            <person name="Shinohara N."/>
            <person name="Shippen D.E."/>
            <person name="Soerensen I."/>
            <person name="Sotooka R."/>
            <person name="Sugimoto N."/>
            <person name="Sugita M."/>
            <person name="Sumikawa N."/>
            <person name="Tanurdzic M."/>
            <person name="Theissen G."/>
            <person name="Ulvskov P."/>
            <person name="Wakazuki S."/>
            <person name="Weng J.K."/>
            <person name="Willats W.W."/>
            <person name="Wipf D."/>
            <person name="Wolf P.G."/>
            <person name="Yang L."/>
            <person name="Zimmer A.D."/>
            <person name="Zhu Q."/>
            <person name="Mitros T."/>
            <person name="Hellsten U."/>
            <person name="Loque D."/>
            <person name="Otillar R."/>
            <person name="Salamov A."/>
            <person name="Schmutz J."/>
            <person name="Shapiro H."/>
            <person name="Lindquist E."/>
            <person name="Lucas S."/>
            <person name="Rokhsar D."/>
            <person name="Grigoriev I.V."/>
        </authorList>
    </citation>
    <scope>NUCLEOTIDE SEQUENCE [LARGE SCALE GENOMIC DNA]</scope>
</reference>
<dbReference type="InterPro" id="IPR035892">
    <property type="entry name" value="C2_domain_sf"/>
</dbReference>
<gene>
    <name evidence="3" type="ORF">SELMODRAFT_416325</name>
</gene>
<dbReference type="PANTHER" id="PTHR47052:SF3">
    <property type="entry name" value="INGRESSION PROTEIN 1"/>
    <property type="match status" value="1"/>
</dbReference>
<dbReference type="EMBL" id="GL377595">
    <property type="protein sequence ID" value="EFJ22647.1"/>
    <property type="molecule type" value="Genomic_DNA"/>
</dbReference>
<dbReference type="InterPro" id="IPR000008">
    <property type="entry name" value="C2_dom"/>
</dbReference>
<dbReference type="PANTHER" id="PTHR47052">
    <property type="entry name" value="CONSERVED SERINE PROLINE-RICH PROTEIN (AFU_ORTHOLOGUE AFUA_2G01790)"/>
    <property type="match status" value="1"/>
</dbReference>
<proteinExistence type="predicted"/>
<dbReference type="eggNOG" id="KOG1030">
    <property type="taxonomic scope" value="Eukaryota"/>
</dbReference>
<dbReference type="PROSITE" id="PS50004">
    <property type="entry name" value="C2"/>
    <property type="match status" value="1"/>
</dbReference>
<protein>
    <recommendedName>
        <fullName evidence="2">C2 domain-containing protein</fullName>
    </recommendedName>
</protein>
<dbReference type="AlphaFoldDB" id="D8RYX7"/>
<dbReference type="Pfam" id="PF00168">
    <property type="entry name" value="C2"/>
    <property type="match status" value="1"/>
</dbReference>
<keyword evidence="4" id="KW-1185">Reference proteome</keyword>
<dbReference type="InParanoid" id="D8RYX7"/>
<organism evidence="4">
    <name type="scientific">Selaginella moellendorffii</name>
    <name type="common">Spikemoss</name>
    <dbReference type="NCBI Taxonomy" id="88036"/>
    <lineage>
        <taxon>Eukaryota</taxon>
        <taxon>Viridiplantae</taxon>
        <taxon>Streptophyta</taxon>
        <taxon>Embryophyta</taxon>
        <taxon>Tracheophyta</taxon>
        <taxon>Lycopodiopsida</taxon>
        <taxon>Selaginellales</taxon>
        <taxon>Selaginellaceae</taxon>
        <taxon>Selaginella</taxon>
    </lineage>
</organism>
<name>D8RYX7_SELML</name>
<dbReference type="SMART" id="SM00239">
    <property type="entry name" value="C2"/>
    <property type="match status" value="1"/>
</dbReference>
<evidence type="ECO:0000313" key="3">
    <source>
        <dbReference type="EMBL" id="EFJ22647.1"/>
    </source>
</evidence>
<evidence type="ECO:0000313" key="4">
    <source>
        <dbReference type="Proteomes" id="UP000001514"/>
    </source>
</evidence>
<feature type="compositionally biased region" description="Acidic residues" evidence="1">
    <location>
        <begin position="169"/>
        <end position="201"/>
    </location>
</feature>
<dbReference type="FunCoup" id="D8RYX7">
    <property type="interactions" value="87"/>
</dbReference>
<sequence>MAATQQGEWKLDINVLDGKNLKNTEWIGKQDPFVELVYGSNKFRTRVLRHGGVNPVFNKKFVALVIAGCQEISVEVRNDHSLYDNLIGRGTVLLDKVLACGYDDRCWPLQTKKGEDAGALRLILHTRKVARRSPSAQTEHQSKVALIGSALKKLVKGKNKASENKGEGEEGEGEEEEEEEEDEEEEDEDDDDDDDEIEFDF</sequence>
<dbReference type="SUPFAM" id="SSF49562">
    <property type="entry name" value="C2 domain (Calcium/lipid-binding domain, CaLB)"/>
    <property type="match status" value="1"/>
</dbReference>
<dbReference type="Gene3D" id="2.60.40.150">
    <property type="entry name" value="C2 domain"/>
    <property type="match status" value="1"/>
</dbReference>
<dbReference type="HOGENOM" id="CLU_1362442_0_0_1"/>
<accession>D8RYX7</accession>
<evidence type="ECO:0000256" key="1">
    <source>
        <dbReference type="SAM" id="MobiDB-lite"/>
    </source>
</evidence>
<dbReference type="SUPFAM" id="SSF48371">
    <property type="entry name" value="ARM repeat"/>
    <property type="match status" value="1"/>
</dbReference>
<dbReference type="InterPro" id="IPR052981">
    <property type="entry name" value="Ingression_C2_domain"/>
</dbReference>
<dbReference type="Proteomes" id="UP000001514">
    <property type="component" value="Unassembled WGS sequence"/>
</dbReference>
<dbReference type="KEGG" id="smo:SELMODRAFT_416325"/>
<dbReference type="CDD" id="cd00030">
    <property type="entry name" value="C2"/>
    <property type="match status" value="1"/>
</dbReference>